<dbReference type="InterPro" id="IPR015071">
    <property type="entry name" value="BOFC_N"/>
</dbReference>
<dbReference type="InterPro" id="IPR015050">
    <property type="entry name" value="BofC_C"/>
</dbReference>
<dbReference type="AlphaFoldDB" id="A0A372LU38"/>
<keyword evidence="4" id="KW-1185">Reference proteome</keyword>
<comment type="caution">
    <text evidence="3">The sequence shown here is derived from an EMBL/GenBank/DDBJ whole genome shotgun (WGS) entry which is preliminary data.</text>
</comment>
<dbReference type="Pfam" id="PF08955">
    <property type="entry name" value="BofC_C"/>
    <property type="match status" value="1"/>
</dbReference>
<dbReference type="InterPro" id="IPR038118">
    <property type="entry name" value="BOFC_N_sf"/>
</dbReference>
<feature type="domain" description="Bypass-of-forespore C N-terminal" evidence="2">
    <location>
        <begin position="47"/>
        <end position="96"/>
    </location>
</feature>
<evidence type="ECO:0000313" key="3">
    <source>
        <dbReference type="EMBL" id="RFU71715.1"/>
    </source>
</evidence>
<dbReference type="Pfam" id="PF08977">
    <property type="entry name" value="BOFC_N"/>
    <property type="match status" value="1"/>
</dbReference>
<evidence type="ECO:0000259" key="2">
    <source>
        <dbReference type="Pfam" id="PF08977"/>
    </source>
</evidence>
<name>A0A372LU38_9BACI</name>
<dbReference type="OrthoDB" id="2678751at2"/>
<gene>
    <name evidence="3" type="ORF">D0469_00375</name>
</gene>
<dbReference type="EMBL" id="QVTE01000001">
    <property type="protein sequence ID" value="RFU71715.1"/>
    <property type="molecule type" value="Genomic_DNA"/>
</dbReference>
<accession>A0A372LU38</accession>
<feature type="domain" description="Bypass of forespore C C-terminal" evidence="1">
    <location>
        <begin position="98"/>
        <end position="170"/>
    </location>
</feature>
<protein>
    <submittedName>
        <fullName evidence="3">Regulator</fullName>
    </submittedName>
</protein>
<organism evidence="3 4">
    <name type="scientific">Peribacillus saganii</name>
    <dbReference type="NCBI Taxonomy" id="2303992"/>
    <lineage>
        <taxon>Bacteria</taxon>
        <taxon>Bacillati</taxon>
        <taxon>Bacillota</taxon>
        <taxon>Bacilli</taxon>
        <taxon>Bacillales</taxon>
        <taxon>Bacillaceae</taxon>
        <taxon>Peribacillus</taxon>
    </lineage>
</organism>
<dbReference type="Gene3D" id="3.30.70.1740">
    <property type="entry name" value="Bypass-of-forespore C, C-terminal domain"/>
    <property type="match status" value="1"/>
</dbReference>
<proteinExistence type="predicted"/>
<dbReference type="Gene3D" id="3.10.20.420">
    <property type="entry name" value="Bypass-of-forespore C, N-terminal domain"/>
    <property type="match status" value="1"/>
</dbReference>
<reference evidence="3 4" key="1">
    <citation type="submission" date="2018-08" db="EMBL/GenBank/DDBJ databases">
        <title>Bacillus chawlae sp. nov., Bacillus glennii sp. nov., and Bacillus saganii sp. nov. Isolated from the Vehicle Assembly Building at Kennedy Space Center where the Viking Spacecraft were Assembled.</title>
        <authorList>
            <person name="Seuylemezian A."/>
            <person name="Vaishampayan P."/>
        </authorList>
    </citation>
    <scope>NUCLEOTIDE SEQUENCE [LARGE SCALE GENOMIC DNA]</scope>
    <source>
        <strain evidence="3 4">V47-23a</strain>
    </source>
</reference>
<dbReference type="InterPro" id="IPR038117">
    <property type="entry name" value="BofC_C_sf"/>
</dbReference>
<sequence length="181" mass="20881">MIFLSIFASSMDEGAARDNNKAALFISAAGPDNREEAPTITGPLERKVVLQRVYVDGEVSIEIVMNKIQAMEDFWAEYEGWQLVDQNEKRIIFRKQENDISPLLKANGYFGLSNDGTLSIFNGKPDQSNIIQSFFQIDVRKLESYKRQELKEGIRIENKHRFKQVIESFKYYSASRETWSP</sequence>
<evidence type="ECO:0000313" key="4">
    <source>
        <dbReference type="Proteomes" id="UP000264541"/>
    </source>
</evidence>
<evidence type="ECO:0000259" key="1">
    <source>
        <dbReference type="Pfam" id="PF08955"/>
    </source>
</evidence>
<dbReference type="Proteomes" id="UP000264541">
    <property type="component" value="Unassembled WGS sequence"/>
</dbReference>